<dbReference type="InterPro" id="IPR043129">
    <property type="entry name" value="ATPase_NBD"/>
</dbReference>
<dbReference type="EMBL" id="MWWW01000010">
    <property type="protein sequence ID" value="OZG60034.1"/>
    <property type="molecule type" value="Genomic_DNA"/>
</dbReference>
<dbReference type="Pfam" id="PF00480">
    <property type="entry name" value="ROK"/>
    <property type="match status" value="1"/>
</dbReference>
<dbReference type="SUPFAM" id="SSF46785">
    <property type="entry name" value="Winged helix' DNA-binding domain"/>
    <property type="match status" value="1"/>
</dbReference>
<dbReference type="Gene3D" id="1.10.10.10">
    <property type="entry name" value="Winged helix-like DNA-binding domain superfamily/Winged helix DNA-binding domain"/>
    <property type="match status" value="1"/>
</dbReference>
<dbReference type="InterPro" id="IPR036390">
    <property type="entry name" value="WH_DNA-bd_sf"/>
</dbReference>
<sequence>MSSFDKTTTAGAAKASPSDIRRTNRSLIFKLLFPSQHRSRADLGRLTGLSRVAVSDVVSDMLDEGLVSEIGYAANPTGKGKRGALLGIDTSRLKIISIDLSQSQLIQGAVTDLLGVPQECMEIALGPDNHVEADAIVQLVDQLRTDLDVNDVLGIGIVVAGVVQGGMVTESTMLGWHDVNLGALIERQFNVPVVIVNDAIAAMLTERFFGQAGHDFIFTTFGQGVGTATLIHDTPIVGDHHAAGEIGHISIDLDGPECPCGKRGCLETMISVNALRERMRHQDARGRANVIRGAGSLFASAMAMPVGLLDIADVCVAGPPDIINNTFLEAAQQRFDAVTGSTFHVRTVIRRCQVGGNLTLRGGAISVIHSYING</sequence>
<accession>A0A261FLJ7</accession>
<dbReference type="AlphaFoldDB" id="A0A261FLJ7"/>
<evidence type="ECO:0000313" key="3">
    <source>
        <dbReference type="Proteomes" id="UP000216871"/>
    </source>
</evidence>
<protein>
    <submittedName>
        <fullName evidence="2">NagC family transcriptional regulator</fullName>
    </submittedName>
</protein>
<comment type="caution">
    <text evidence="2">The sequence shown here is derived from an EMBL/GenBank/DDBJ whole genome shotgun (WGS) entry which is preliminary data.</text>
</comment>
<reference evidence="2 3" key="1">
    <citation type="journal article" date="2017" name="BMC Genomics">
        <title>Comparative genomic and phylogenomic analyses of the Bifidobacteriaceae family.</title>
        <authorList>
            <person name="Lugli G.A."/>
            <person name="Milani C."/>
            <person name="Turroni F."/>
            <person name="Duranti S."/>
            <person name="Mancabelli L."/>
            <person name="Mangifesta M."/>
            <person name="Ferrario C."/>
            <person name="Modesto M."/>
            <person name="Mattarelli P."/>
            <person name="Jiri K."/>
            <person name="van Sinderen D."/>
            <person name="Ventura M."/>
        </authorList>
    </citation>
    <scope>NUCLEOTIDE SEQUENCE [LARGE SCALE GENOMIC DNA]</scope>
    <source>
        <strain evidence="2 3">DSM 100196</strain>
    </source>
</reference>
<dbReference type="PANTHER" id="PTHR18964">
    <property type="entry name" value="ROK (REPRESSOR, ORF, KINASE) FAMILY"/>
    <property type="match status" value="1"/>
</dbReference>
<name>A0A261FLJ7_9BIFI</name>
<gene>
    <name evidence="2" type="ORF">BMYO_0993</name>
</gene>
<proteinExistence type="inferred from homology"/>
<dbReference type="PANTHER" id="PTHR18964:SF149">
    <property type="entry name" value="BIFUNCTIONAL UDP-N-ACETYLGLUCOSAMINE 2-EPIMERASE_N-ACETYLMANNOSAMINE KINASE"/>
    <property type="match status" value="1"/>
</dbReference>
<dbReference type="OrthoDB" id="9810372at2"/>
<dbReference type="InterPro" id="IPR000600">
    <property type="entry name" value="ROK"/>
</dbReference>
<evidence type="ECO:0000313" key="2">
    <source>
        <dbReference type="EMBL" id="OZG60034.1"/>
    </source>
</evidence>
<organism evidence="2 3">
    <name type="scientific">Bifidobacterium myosotis</name>
    <dbReference type="NCBI Taxonomy" id="1630166"/>
    <lineage>
        <taxon>Bacteria</taxon>
        <taxon>Bacillati</taxon>
        <taxon>Actinomycetota</taxon>
        <taxon>Actinomycetes</taxon>
        <taxon>Bifidobacteriales</taxon>
        <taxon>Bifidobacteriaceae</taxon>
        <taxon>Bifidobacterium</taxon>
    </lineage>
</organism>
<dbReference type="SUPFAM" id="SSF53067">
    <property type="entry name" value="Actin-like ATPase domain"/>
    <property type="match status" value="1"/>
</dbReference>
<comment type="similarity">
    <text evidence="1">Belongs to the ROK (NagC/XylR) family.</text>
</comment>
<keyword evidence="3" id="KW-1185">Reference proteome</keyword>
<dbReference type="InterPro" id="IPR036388">
    <property type="entry name" value="WH-like_DNA-bd_sf"/>
</dbReference>
<dbReference type="Proteomes" id="UP000216871">
    <property type="component" value="Unassembled WGS sequence"/>
</dbReference>
<evidence type="ECO:0000256" key="1">
    <source>
        <dbReference type="ARBA" id="ARBA00006479"/>
    </source>
</evidence>
<dbReference type="Gene3D" id="3.30.420.40">
    <property type="match status" value="2"/>
</dbReference>